<evidence type="ECO:0000256" key="3">
    <source>
        <dbReference type="ARBA" id="ARBA00022679"/>
    </source>
</evidence>
<dbReference type="RefSeq" id="WP_206100517.1">
    <property type="nucleotide sequence ID" value="NZ_CP070969.1"/>
</dbReference>
<dbReference type="PIRSF" id="PIRSF015855">
    <property type="entry name" value="TypeIII_Mtase_mKpnI"/>
    <property type="match status" value="1"/>
</dbReference>
<evidence type="ECO:0000256" key="4">
    <source>
        <dbReference type="ARBA" id="ARBA00022691"/>
    </source>
</evidence>
<dbReference type="SUPFAM" id="SSF53335">
    <property type="entry name" value="S-adenosyl-L-methionine-dependent methyltransferases"/>
    <property type="match status" value="1"/>
</dbReference>
<keyword evidence="5" id="KW-0680">Restriction system</keyword>
<evidence type="ECO:0000313" key="8">
    <source>
        <dbReference type="Proteomes" id="UP000663452"/>
    </source>
</evidence>
<dbReference type="PRINTS" id="PR00506">
    <property type="entry name" value="D21N6MTFRASE"/>
</dbReference>
<dbReference type="Gene3D" id="3.40.50.150">
    <property type="entry name" value="Vaccinia Virus protein VP39"/>
    <property type="match status" value="1"/>
</dbReference>
<keyword evidence="4" id="KW-0949">S-adenosyl-L-methionine</keyword>
<comment type="similarity">
    <text evidence="1">Belongs to the N(4)/N(6)-methyltransferase family.</text>
</comment>
<evidence type="ECO:0000256" key="2">
    <source>
        <dbReference type="ARBA" id="ARBA00022603"/>
    </source>
</evidence>
<accession>A0ABX7L4I9</accession>
<dbReference type="Pfam" id="PF01555">
    <property type="entry name" value="N6_N4_Mtase"/>
    <property type="match status" value="1"/>
</dbReference>
<protein>
    <submittedName>
        <fullName evidence="7">Site-specific DNA-methyltransferase</fullName>
    </submittedName>
</protein>
<dbReference type="PROSITE" id="PS00092">
    <property type="entry name" value="N6_MTASE"/>
    <property type="match status" value="1"/>
</dbReference>
<name>A0ABX7L4I9_9BACL</name>
<dbReference type="Proteomes" id="UP000663452">
    <property type="component" value="Chromosome"/>
</dbReference>
<dbReference type="InterPro" id="IPR002052">
    <property type="entry name" value="DNA_methylase_N6_adenine_CS"/>
</dbReference>
<proteinExistence type="inferred from homology"/>
<evidence type="ECO:0000313" key="7">
    <source>
        <dbReference type="EMBL" id="QSF42840.1"/>
    </source>
</evidence>
<dbReference type="InterPro" id="IPR002941">
    <property type="entry name" value="DNA_methylase_N4/N6"/>
</dbReference>
<organism evidence="7 8">
    <name type="scientific">Paenibacillus tianjinensis</name>
    <dbReference type="NCBI Taxonomy" id="2810347"/>
    <lineage>
        <taxon>Bacteria</taxon>
        <taxon>Bacillati</taxon>
        <taxon>Bacillota</taxon>
        <taxon>Bacilli</taxon>
        <taxon>Bacillales</taxon>
        <taxon>Paenibacillaceae</taxon>
        <taxon>Paenibacillus</taxon>
    </lineage>
</organism>
<keyword evidence="3" id="KW-0808">Transferase</keyword>
<dbReference type="InterPro" id="IPR002295">
    <property type="entry name" value="N4/N6-MTase_EcoPI_Mod-like"/>
</dbReference>
<reference evidence="7 8" key="1">
    <citation type="submission" date="2021-02" db="EMBL/GenBank/DDBJ databases">
        <title>Paenibacillus tianjinensis sp. nov.</title>
        <authorList>
            <person name="Liu H."/>
        </authorList>
    </citation>
    <scope>NUCLEOTIDE SEQUENCE [LARGE SCALE GENOMIC DNA]</scope>
    <source>
        <strain evidence="7 8">TB2019</strain>
    </source>
</reference>
<evidence type="ECO:0000256" key="5">
    <source>
        <dbReference type="ARBA" id="ARBA00022747"/>
    </source>
</evidence>
<feature type="domain" description="DNA methylase N-4/N-6" evidence="6">
    <location>
        <begin position="121"/>
        <end position="472"/>
    </location>
</feature>
<dbReference type="EMBL" id="CP070969">
    <property type="protein sequence ID" value="QSF42840.1"/>
    <property type="molecule type" value="Genomic_DNA"/>
</dbReference>
<sequence length="650" mass="74773">MNKLTMRSADLTQDNIDKIAELFPSVITESRDNQGGIRRAIDFELLKQELSHFLVEGEKERYQVTWPGKKEAIVNANSSIEKTLRPVVQDSIDWENTKNLYIEGDNLEVLKLLQESYLNKIKMIYIDPPYNTGKDFIYNDNFREPTEEYLEQSGQVDEEGNRLFQNTESNGRFHSDWMTMIYTRLRIARNLLSDDGVIFVSIDEHEENNLTALMNSVFYEENRISKITWEKGRKNDSTFYSESVEYVLVYAKDKSLASKFGKWRAKKPGYDEVMNKFNSLRKKNNDNSQIEEGMKEFYKNLPDNHPAKEISHFFRVDNRGLYFGGDISSASTSIPDYEVIHPVTQKSVKKPSRGWGCIETEMKRRIAEDRVHFGIDETTIPLRKIYLHEAQDYVLTPVIYKDGRAASMTLKELLGGNYFENPKDVTVLKSFIEYVGCENGILLDFFSGSASFAQAVIQLNAEDKGNRKFIMVQLPQKTKEDSEAFKAGYKNICEIGKERIRRASKKIKEETGADIDYGFRVYRVDSSNMKDVYYTPDKLGQLNLDDVASNIKEDRSGEDLLIQVMLELGLELSLPMESKEIEGKTVHYIAGNSLIACFDSEITETVIKKVAEDQPLRVVFRDSSFRDDSARINVEELFKLLSPSTDIQVL</sequence>
<evidence type="ECO:0000259" key="6">
    <source>
        <dbReference type="Pfam" id="PF01555"/>
    </source>
</evidence>
<keyword evidence="8" id="KW-1185">Reference proteome</keyword>
<evidence type="ECO:0000256" key="1">
    <source>
        <dbReference type="ARBA" id="ARBA00006594"/>
    </source>
</evidence>
<dbReference type="InterPro" id="IPR029063">
    <property type="entry name" value="SAM-dependent_MTases_sf"/>
</dbReference>
<gene>
    <name evidence="7" type="ORF">JRJ22_16180</name>
</gene>
<keyword evidence="2" id="KW-0489">Methyltransferase</keyword>